<evidence type="ECO:0008006" key="4">
    <source>
        <dbReference type="Google" id="ProtNLM"/>
    </source>
</evidence>
<gene>
    <name evidence="2" type="ORF">Y10_31870</name>
</gene>
<evidence type="ECO:0000256" key="1">
    <source>
        <dbReference type="SAM" id="Phobius"/>
    </source>
</evidence>
<protein>
    <recommendedName>
        <fullName evidence="4">Anti-sigma factor</fullName>
    </recommendedName>
</protein>
<dbReference type="RefSeq" id="WP_281766457.1">
    <property type="nucleotide sequence ID" value="NZ_BRVO01000005.1"/>
</dbReference>
<dbReference type="Proteomes" id="UP001143543">
    <property type="component" value="Unassembled WGS sequence"/>
</dbReference>
<reference evidence="2" key="1">
    <citation type="submission" date="2022-07" db="EMBL/GenBank/DDBJ databases">
        <title>Taxonomy of Novel Oxalotrophic and Methylotrophic Bacteria.</title>
        <authorList>
            <person name="Sahin N."/>
            <person name="Tani A."/>
        </authorList>
    </citation>
    <scope>NUCLEOTIDE SEQUENCE</scope>
    <source>
        <strain evidence="2">Y10</strain>
    </source>
</reference>
<organism evidence="2 3">
    <name type="scientific">Neptunitalea lumnitzerae</name>
    <dbReference type="NCBI Taxonomy" id="2965509"/>
    <lineage>
        <taxon>Bacteria</taxon>
        <taxon>Pseudomonadati</taxon>
        <taxon>Bacteroidota</taxon>
        <taxon>Flavobacteriia</taxon>
        <taxon>Flavobacteriales</taxon>
        <taxon>Flavobacteriaceae</taxon>
        <taxon>Neptunitalea</taxon>
    </lineage>
</organism>
<evidence type="ECO:0000313" key="3">
    <source>
        <dbReference type="Proteomes" id="UP001143543"/>
    </source>
</evidence>
<feature type="transmembrane region" description="Helical" evidence="1">
    <location>
        <begin position="42"/>
        <end position="63"/>
    </location>
</feature>
<evidence type="ECO:0000313" key="2">
    <source>
        <dbReference type="EMBL" id="GLB50819.1"/>
    </source>
</evidence>
<proteinExistence type="predicted"/>
<keyword evidence="3" id="KW-1185">Reference proteome</keyword>
<dbReference type="EMBL" id="BRVO01000005">
    <property type="protein sequence ID" value="GLB50819.1"/>
    <property type="molecule type" value="Genomic_DNA"/>
</dbReference>
<name>A0ABQ5MN48_9FLAO</name>
<accession>A0ABQ5MN48</accession>
<sequence length="197" mass="22409">MALDKQEKDFFRSNVSLPKGHENRFLEKLEQELPQKKTAFSYYVKIAAAIVILLGLGGIAYFVQTDFSKESIPAPSVAEGVDEQKHVSPSENEQITLGDLSPDLKKIQEYYAANINLTLASLEVNDANKRLFDGYMDRLAVLDKEYKTLTKELNTYGPNEQTVNALINNLQLRLQLLYKLKNKLEELKKTKQHESIS</sequence>
<keyword evidence="1" id="KW-0472">Membrane</keyword>
<keyword evidence="1" id="KW-1133">Transmembrane helix</keyword>
<keyword evidence="1" id="KW-0812">Transmembrane</keyword>
<comment type="caution">
    <text evidence="2">The sequence shown here is derived from an EMBL/GenBank/DDBJ whole genome shotgun (WGS) entry which is preliminary data.</text>
</comment>